<feature type="compositionally biased region" description="Basic and acidic residues" evidence="1">
    <location>
        <begin position="357"/>
        <end position="368"/>
    </location>
</feature>
<protein>
    <submittedName>
        <fullName evidence="4">Rho GTPase-activating protein SYDE1</fullName>
    </submittedName>
</protein>
<organism evidence="4">
    <name type="scientific">Hydra vulgaris</name>
    <name type="common">Hydra</name>
    <name type="synonym">Hydra attenuata</name>
    <dbReference type="NCBI Taxonomy" id="6087"/>
    <lineage>
        <taxon>Eukaryota</taxon>
        <taxon>Metazoa</taxon>
        <taxon>Cnidaria</taxon>
        <taxon>Hydrozoa</taxon>
        <taxon>Hydroidolina</taxon>
        <taxon>Anthoathecata</taxon>
        <taxon>Aplanulata</taxon>
        <taxon>Hydridae</taxon>
        <taxon>Hydra</taxon>
    </lineage>
</organism>
<dbReference type="GO" id="GO:0005096">
    <property type="term" value="F:GTPase activator activity"/>
    <property type="evidence" value="ECO:0007669"/>
    <property type="project" value="TreeGrafter"/>
</dbReference>
<dbReference type="OrthoDB" id="120383at2759"/>
<dbReference type="Pfam" id="PF00595">
    <property type="entry name" value="PDZ"/>
    <property type="match status" value="1"/>
</dbReference>
<dbReference type="GO" id="GO:0016477">
    <property type="term" value="P:cell migration"/>
    <property type="evidence" value="ECO:0007669"/>
    <property type="project" value="TreeGrafter"/>
</dbReference>
<dbReference type="InterPro" id="IPR001478">
    <property type="entry name" value="PDZ"/>
</dbReference>
<gene>
    <name evidence="4" type="primary">SYDE1</name>
</gene>
<dbReference type="PANTHER" id="PTHR46150">
    <property type="entry name" value="RHO GTPASE-ACTIVATING PROTEIN 100F"/>
    <property type="match status" value="1"/>
</dbReference>
<feature type="compositionally biased region" description="Basic and acidic residues" evidence="1">
    <location>
        <begin position="602"/>
        <end position="617"/>
    </location>
</feature>
<evidence type="ECO:0000259" key="3">
    <source>
        <dbReference type="PROSITE" id="PS50238"/>
    </source>
</evidence>
<dbReference type="InterPro" id="IPR036034">
    <property type="entry name" value="PDZ_sf"/>
</dbReference>
<accession>T2MBH9</accession>
<dbReference type="Gene3D" id="2.30.42.10">
    <property type="match status" value="1"/>
</dbReference>
<feature type="compositionally biased region" description="Low complexity" evidence="1">
    <location>
        <begin position="11"/>
        <end position="23"/>
    </location>
</feature>
<evidence type="ECO:0000256" key="1">
    <source>
        <dbReference type="SAM" id="MobiDB-lite"/>
    </source>
</evidence>
<dbReference type="GO" id="GO:0007165">
    <property type="term" value="P:signal transduction"/>
    <property type="evidence" value="ECO:0007669"/>
    <property type="project" value="InterPro"/>
</dbReference>
<feature type="domain" description="PDZ" evidence="2">
    <location>
        <begin position="441"/>
        <end position="517"/>
    </location>
</feature>
<feature type="domain" description="Rho-GAP" evidence="3">
    <location>
        <begin position="799"/>
        <end position="987"/>
    </location>
</feature>
<dbReference type="SUPFAM" id="SSF48350">
    <property type="entry name" value="GTPase activation domain, GAP"/>
    <property type="match status" value="1"/>
</dbReference>
<feature type="region of interest" description="Disordered" evidence="1">
    <location>
        <begin position="1"/>
        <end position="23"/>
    </location>
</feature>
<feature type="region of interest" description="Disordered" evidence="1">
    <location>
        <begin position="600"/>
        <end position="623"/>
    </location>
</feature>
<dbReference type="Gene3D" id="1.10.555.10">
    <property type="entry name" value="Rho GTPase activation protein"/>
    <property type="match status" value="1"/>
</dbReference>
<sequence length="992" mass="112926">MQLENKKEVGSSSAEASSSSAEETYITKPNFSKYFFNKEFSEVISKKQQFRRVSSDFKSMLQADKPSCIIPTKNTEQVNENCFVNKNIEISDNNNKFIDTNGVKFDDKIVLNSGNKTSDLCLSKTFDDLIEKLNCLQSELNDTILKETLINTDKISDEMLHKRSFSDVSSCFNKETLYQSKSKNEFNCSFEKSKNADKVSCLDSLCIKDTNLGIFYGSFDDSETNSNFSTKNGSLSVGDLTSYEFYDQSDVFRDSDVADGEISDASDEVNQQTNKPKRLSKRSFIGESVSVDIYNEDEGYVSNKSRRNGLNLDSNSDEDEFLTDLIEFKKKYEKSKHSAIRIAKSVENILRLDKTNWNRNRSMSDPKSPKGANDPKSTKFFKKRIFLKQDKQHTADSTEYSHDTNNHKNRRLSISLIEDTAKKLSGINEIYLDEHGHVIKKVKIKKLQGQSLGFFIRSGNGMDSNHKGIFVSRVTLGSFADVNNLLYAGDEILRVNQNEVNNLSLEEIVAMMQESNDLFIETKSALPLPMHSKPKFHKTDSSCLKSSYTLSVDNLLNKTSKNDLTRSFSVQSGKITSEPNSYESLLKKYKEFESYASSKTRGKNEIKSQKSTPERNLSKSKHNNIGSLSNLGANWFYKTVDIDTSSLSDSNEDIRIYDSDKIDSVQRKHYTGSLNISIHKITGCREQGWFSCSLEIDGEAKANTSSRIMEENLEIEESFEIEVNQAVLIELKLFLNKKEKPSDVGKIYLGKLFAYENQAQIILKTDKYGIKLKLTLEFIEIESFLKRAPSRRVKGVFGFNIAQTLIDDGNTIPLIVRKCVEEIETNGLSLEGIYRISGNARKKKILRAKFEEKNFSNDDVEEFDCHVFSGVLKDYLRELPQPLISQKLFLKIYEKSLQNDRKSYNDAVLLDAMRSVHYSNRATLIYIIEHLLRVASKKDENKMDFKNLAVCFGPVMMCPPSQTSAMLDFKKQVDALEYLLEIWPKSAPQNQV</sequence>
<evidence type="ECO:0000259" key="2">
    <source>
        <dbReference type="PROSITE" id="PS50106"/>
    </source>
</evidence>
<dbReference type="PROSITE" id="PS50106">
    <property type="entry name" value="PDZ"/>
    <property type="match status" value="1"/>
</dbReference>
<reference evidence="4" key="1">
    <citation type="journal article" date="2013" name="Genome Biol. Evol.">
        <title>Punctuated emergences of genetic and phenotypic innovations in eumetazoan, bilaterian, euteleostome, and hominidae ancestors.</title>
        <authorList>
            <person name="Wenger Y."/>
            <person name="Galliot B."/>
        </authorList>
    </citation>
    <scope>NUCLEOTIDE SEQUENCE</scope>
    <source>
        <tissue evidence="4">Whole animals</tissue>
    </source>
</reference>
<dbReference type="EMBL" id="HAAD01003023">
    <property type="protein sequence ID" value="CDG69255.1"/>
    <property type="molecule type" value="mRNA"/>
</dbReference>
<dbReference type="GO" id="GO:0097060">
    <property type="term" value="C:synaptic membrane"/>
    <property type="evidence" value="ECO:0007669"/>
    <property type="project" value="TreeGrafter"/>
</dbReference>
<dbReference type="Pfam" id="PF00620">
    <property type="entry name" value="RhoGAP"/>
    <property type="match status" value="1"/>
</dbReference>
<dbReference type="SMART" id="SM00228">
    <property type="entry name" value="PDZ"/>
    <property type="match status" value="1"/>
</dbReference>
<dbReference type="PANTHER" id="PTHR46150:SF3">
    <property type="entry name" value="RHO GTPASE-ACTIVATING PROTEIN 100F"/>
    <property type="match status" value="1"/>
</dbReference>
<dbReference type="SUPFAM" id="SSF50156">
    <property type="entry name" value="PDZ domain-like"/>
    <property type="match status" value="1"/>
</dbReference>
<dbReference type="InterPro" id="IPR000198">
    <property type="entry name" value="RhoGAP_dom"/>
</dbReference>
<dbReference type="SMART" id="SM00324">
    <property type="entry name" value="RhoGAP"/>
    <property type="match status" value="1"/>
</dbReference>
<dbReference type="PROSITE" id="PS50238">
    <property type="entry name" value="RHOGAP"/>
    <property type="match status" value="1"/>
</dbReference>
<evidence type="ECO:0000313" key="4">
    <source>
        <dbReference type="EMBL" id="CDG69255.1"/>
    </source>
</evidence>
<dbReference type="InterPro" id="IPR052118">
    <property type="entry name" value="Rho-GAP_regulator"/>
</dbReference>
<dbReference type="GO" id="GO:0046578">
    <property type="term" value="P:regulation of Ras protein signal transduction"/>
    <property type="evidence" value="ECO:0007669"/>
    <property type="project" value="TreeGrafter"/>
</dbReference>
<dbReference type="InterPro" id="IPR008936">
    <property type="entry name" value="Rho_GTPase_activation_prot"/>
</dbReference>
<dbReference type="CDD" id="cd06718">
    <property type="entry name" value="PDZ_Par6-like"/>
    <property type="match status" value="1"/>
</dbReference>
<dbReference type="AlphaFoldDB" id="T2MBH9"/>
<name>T2MBH9_HYDVU</name>
<feature type="region of interest" description="Disordered" evidence="1">
    <location>
        <begin position="357"/>
        <end position="377"/>
    </location>
</feature>
<proteinExistence type="evidence at transcript level"/>
<dbReference type="CDD" id="cd00159">
    <property type="entry name" value="RhoGAP"/>
    <property type="match status" value="1"/>
</dbReference>